<evidence type="ECO:0000256" key="6">
    <source>
        <dbReference type="HAMAP-Rule" id="MF_00028"/>
    </source>
</evidence>
<dbReference type="Pfam" id="PF01656">
    <property type="entry name" value="CbiA"/>
    <property type="match status" value="1"/>
</dbReference>
<accession>A0A7X2Z9K8</accession>
<dbReference type="NCBIfam" id="TIGR00313">
    <property type="entry name" value="cobQ"/>
    <property type="match status" value="1"/>
</dbReference>
<dbReference type="UniPathway" id="UPA00148"/>
<dbReference type="InterPro" id="IPR002586">
    <property type="entry name" value="CobQ/CobB/MinD/ParA_Nub-bd_dom"/>
</dbReference>
<evidence type="ECO:0000256" key="1">
    <source>
        <dbReference type="ARBA" id="ARBA00003444"/>
    </source>
</evidence>
<feature type="active site" description="Nucleophile" evidence="6">
    <location>
        <position position="751"/>
    </location>
</feature>
<keyword evidence="4 6" id="KW-0315">Glutamine amidotransferase</keyword>
<dbReference type="InterPro" id="IPR027417">
    <property type="entry name" value="P-loop_NTPase"/>
</dbReference>
<dbReference type="GO" id="GO:0009236">
    <property type="term" value="P:cobalamin biosynthetic process"/>
    <property type="evidence" value="ECO:0007669"/>
    <property type="project" value="UniProtKB-UniRule"/>
</dbReference>
<name>A0A7X2Z9K8_9BACL</name>
<dbReference type="Pfam" id="PF07685">
    <property type="entry name" value="GATase_3"/>
    <property type="match status" value="1"/>
</dbReference>
<dbReference type="HAMAP" id="MF_00028">
    <property type="entry name" value="CobQ"/>
    <property type="match status" value="1"/>
</dbReference>
<dbReference type="InterPro" id="IPR015421">
    <property type="entry name" value="PyrdxlP-dep_Trfase_major"/>
</dbReference>
<feature type="domain" description="CobQ/CobB/MinD/ParA nucleotide binding" evidence="8">
    <location>
        <begin position="413"/>
        <end position="638"/>
    </location>
</feature>
<proteinExistence type="inferred from homology"/>
<keyword evidence="3 6" id="KW-0169">Cobalamin biosynthesis</keyword>
<keyword evidence="11" id="KW-1185">Reference proteome</keyword>
<dbReference type="NCBIfam" id="TIGR01140">
    <property type="entry name" value="L_thr_O3P_dcar"/>
    <property type="match status" value="1"/>
</dbReference>
<dbReference type="Gene3D" id="3.40.50.880">
    <property type="match status" value="1"/>
</dbReference>
<dbReference type="GO" id="GO:0048472">
    <property type="term" value="F:threonine-phosphate decarboxylase activity"/>
    <property type="evidence" value="ECO:0007669"/>
    <property type="project" value="UniProtKB-EC"/>
</dbReference>
<sequence length="931" mass="100846">MLEQYGHGGDLRTAADIFGQPKDGFLDFSSNMNPLGPPEAVRAMMADRWRELAHYPDPAVRELTLKLAARHGVDPACILVGNGAAELIDLTVRALRPGTTGLVRPSFSEYEEAVHKCGGRIVDIPVQADRGFELQLPALQAAAAGCDLLFLGHPNNPTGRLLPADVRQALAEGSLGKGGCESPHTIVDEAFLDFVAEEERFTLARAAAQSRRLIVIRSMTKFYAVPGIRLGYAVAHPERIAELRRLQVPWSVNAPAQWIGAAALDDRDYAQRTLAWLKPAREQLVAGLRGLGLQVYDSEVNFVLFSLRPLGLRIGDLQREMGRRGILIRDASTFPGLDASYGRLAVKRPEDHRRLIAALREALEALLADGQAAGKASAAASSPASARTIAAAAAARPGPAGSAGSPPYAATLMLQGTASDVGKSLLTAALCRILLQDGHRVAPFKSQNMSLNSYVTPDGKEIGRAQGMQADACRIAATTDMNPILLKPKKDMVSQVVVHGKPYRDLDARAYRERYLPEAEGVVKEALHRLRQTCDIVVIEGAGSPAEVNLKDRDIVNMRLAGWADAPVLLVADIDRGGVFASLVGTLDILTPEERARVQGFVINKFRGDATLLKPGIDWLEARTGKPVLGVIPYLPDLGLEDEDSASLDRKLAESSGHGAPKGTPDEDGVLDIAVIRHPRLSNFTDIDPLLYEPDVRVRFVTTAAEFGRPDAVIVPGSKNTVDDLLFLRETGLDRQIQTLAAHDGWIVGICAGYQMLGARLLDPDLVESDRPELPGLGLFPTETVFASDKRTVRVEGRTALYAGAGEAGCPVTGYEIHMGRTTFLEPVTPAFRVRPCGFAAAGTVPDSDELTADGAASANGRQWGTYLHGILHNDGFRRAFLNQIRVAKGWEPLPAALRFLERREAAFDRLADHVRMHLDMDRLYEMIQNK</sequence>
<evidence type="ECO:0000256" key="2">
    <source>
        <dbReference type="ARBA" id="ARBA00004953"/>
    </source>
</evidence>
<comment type="caution">
    <text evidence="10">The sequence shown here is derived from an EMBL/GenBank/DDBJ whole genome shotgun (WGS) entry which is preliminary data.</text>
</comment>
<dbReference type="PROSITE" id="PS00105">
    <property type="entry name" value="AA_TRANSFER_CLASS_1"/>
    <property type="match status" value="1"/>
</dbReference>
<comment type="function">
    <text evidence="1">Decarboxylates L-threonine-O-3-phosphate to yield (R)-1-amino-2-propanol O-2-phosphate, the precursor for the linkage between the nucleotide loop and the corrin ring in cobalamin.</text>
</comment>
<evidence type="ECO:0000313" key="11">
    <source>
        <dbReference type="Proteomes" id="UP000450917"/>
    </source>
</evidence>
<evidence type="ECO:0000259" key="7">
    <source>
        <dbReference type="Pfam" id="PF00155"/>
    </source>
</evidence>
<dbReference type="RefSeq" id="WP_155614533.1">
    <property type="nucleotide sequence ID" value="NZ_WNZX01000006.1"/>
</dbReference>
<dbReference type="InterPro" id="IPR029062">
    <property type="entry name" value="Class_I_gatase-like"/>
</dbReference>
<dbReference type="SUPFAM" id="SSF53383">
    <property type="entry name" value="PLP-dependent transferases"/>
    <property type="match status" value="1"/>
</dbReference>
<dbReference type="CDD" id="cd00609">
    <property type="entry name" value="AAT_like"/>
    <property type="match status" value="1"/>
</dbReference>
<dbReference type="InterPro" id="IPR047045">
    <property type="entry name" value="CobQ_N"/>
</dbReference>
<dbReference type="CDD" id="cd01750">
    <property type="entry name" value="GATase1_CobQ"/>
    <property type="match status" value="1"/>
</dbReference>
<dbReference type="InterPro" id="IPR011698">
    <property type="entry name" value="GATase_3"/>
</dbReference>
<dbReference type="InterPro" id="IPR015422">
    <property type="entry name" value="PyrdxlP-dep_Trfase_small"/>
</dbReference>
<dbReference type="NCBIfam" id="NF001989">
    <property type="entry name" value="PRK00784.1"/>
    <property type="match status" value="1"/>
</dbReference>
<dbReference type="Proteomes" id="UP000450917">
    <property type="component" value="Unassembled WGS sequence"/>
</dbReference>
<dbReference type="CDD" id="cd05389">
    <property type="entry name" value="CobQ_N"/>
    <property type="match status" value="1"/>
</dbReference>
<organism evidence="10 11">
    <name type="scientific">Paenibacillus validus</name>
    <dbReference type="NCBI Taxonomy" id="44253"/>
    <lineage>
        <taxon>Bacteria</taxon>
        <taxon>Bacillati</taxon>
        <taxon>Bacillota</taxon>
        <taxon>Bacilli</taxon>
        <taxon>Bacillales</taxon>
        <taxon>Paenibacillaceae</taxon>
        <taxon>Paenibacillus</taxon>
    </lineage>
</organism>
<dbReference type="InterPro" id="IPR033949">
    <property type="entry name" value="CobQ_GATase1"/>
</dbReference>
<comment type="pathway">
    <text evidence="2 6">Cofactor biosynthesis; adenosylcobalamin biosynthesis.</text>
</comment>
<comment type="function">
    <text evidence="6">Catalyzes amidations at positions B, D, E, and G on adenosylcobyrinic A,C-diamide. NH(2) groups are provided by glutamine, and one molecule of ATP is hydrogenolyzed for each amidation.</text>
</comment>
<dbReference type="Gene3D" id="3.40.50.300">
    <property type="entry name" value="P-loop containing nucleotide triphosphate hydrolases"/>
    <property type="match status" value="1"/>
</dbReference>
<dbReference type="InterPro" id="IPR005860">
    <property type="entry name" value="CobD"/>
</dbReference>
<evidence type="ECO:0000259" key="9">
    <source>
        <dbReference type="Pfam" id="PF07685"/>
    </source>
</evidence>
<dbReference type="Pfam" id="PF00155">
    <property type="entry name" value="Aminotran_1_2"/>
    <property type="match status" value="1"/>
</dbReference>
<dbReference type="InterPro" id="IPR004459">
    <property type="entry name" value="CobQ_synth"/>
</dbReference>
<comment type="catalytic activity">
    <reaction evidence="5">
        <text>O-phospho-L-threonine + H(+) = (R)-1-aminopropan-2-yl phosphate + CO2</text>
        <dbReference type="Rhea" id="RHEA:11492"/>
        <dbReference type="ChEBI" id="CHEBI:15378"/>
        <dbReference type="ChEBI" id="CHEBI:16526"/>
        <dbReference type="ChEBI" id="CHEBI:58563"/>
        <dbReference type="ChEBI" id="CHEBI:58675"/>
        <dbReference type="EC" id="4.1.1.81"/>
    </reaction>
</comment>
<dbReference type="SUPFAM" id="SSF52317">
    <property type="entry name" value="Class I glutamine amidotransferase-like"/>
    <property type="match status" value="1"/>
</dbReference>
<dbReference type="AlphaFoldDB" id="A0A7X2Z9K8"/>
<comment type="similarity">
    <text evidence="6">Belongs to the CobB/CobQ family. CobQ subfamily.</text>
</comment>
<reference evidence="10 11" key="1">
    <citation type="submission" date="2019-11" db="EMBL/GenBank/DDBJ databases">
        <title>Draft genome sequences of five Paenibacillus species of dairy origin.</title>
        <authorList>
            <person name="Olajide A.M."/>
            <person name="Chen S."/>
            <person name="Lapointe G."/>
        </authorList>
    </citation>
    <scope>NUCLEOTIDE SEQUENCE [LARGE SCALE GENOMIC DNA]</scope>
    <source>
        <strain evidence="10 11">2CS3</strain>
    </source>
</reference>
<feature type="domain" description="CobB/CobQ-like glutamine amidotransferase" evidence="9">
    <location>
        <begin position="672"/>
        <end position="876"/>
    </location>
</feature>
<dbReference type="PANTHER" id="PTHR21343:SF1">
    <property type="entry name" value="COBYRIC ACID SYNTHASE"/>
    <property type="match status" value="1"/>
</dbReference>
<dbReference type="PROSITE" id="PS51274">
    <property type="entry name" value="GATASE_COBBQ"/>
    <property type="match status" value="1"/>
</dbReference>
<dbReference type="SUPFAM" id="SSF52540">
    <property type="entry name" value="P-loop containing nucleoside triphosphate hydrolases"/>
    <property type="match status" value="1"/>
</dbReference>
<dbReference type="Gene3D" id="3.90.1150.10">
    <property type="entry name" value="Aspartate Aminotransferase, domain 1"/>
    <property type="match status" value="1"/>
</dbReference>
<evidence type="ECO:0000313" key="10">
    <source>
        <dbReference type="EMBL" id="MUG70874.1"/>
    </source>
</evidence>
<dbReference type="PANTHER" id="PTHR21343">
    <property type="entry name" value="DETHIOBIOTIN SYNTHETASE"/>
    <property type="match status" value="1"/>
</dbReference>
<evidence type="ECO:0000256" key="5">
    <source>
        <dbReference type="ARBA" id="ARBA00048531"/>
    </source>
</evidence>
<dbReference type="GO" id="GO:0015420">
    <property type="term" value="F:ABC-type vitamin B12 transporter activity"/>
    <property type="evidence" value="ECO:0007669"/>
    <property type="project" value="UniProtKB-UniRule"/>
</dbReference>
<dbReference type="InterPro" id="IPR004839">
    <property type="entry name" value="Aminotransferase_I/II_large"/>
</dbReference>
<evidence type="ECO:0000256" key="3">
    <source>
        <dbReference type="ARBA" id="ARBA00022573"/>
    </source>
</evidence>
<evidence type="ECO:0000256" key="4">
    <source>
        <dbReference type="ARBA" id="ARBA00022962"/>
    </source>
</evidence>
<dbReference type="InterPro" id="IPR015424">
    <property type="entry name" value="PyrdxlP-dep_Trfase"/>
</dbReference>
<feature type="active site" evidence="6">
    <location>
        <position position="869"/>
    </location>
</feature>
<dbReference type="EMBL" id="WNZX01000006">
    <property type="protein sequence ID" value="MUG70874.1"/>
    <property type="molecule type" value="Genomic_DNA"/>
</dbReference>
<protein>
    <recommendedName>
        <fullName evidence="6">Cobyric acid synthase</fullName>
    </recommendedName>
</protein>
<evidence type="ECO:0000259" key="8">
    <source>
        <dbReference type="Pfam" id="PF01656"/>
    </source>
</evidence>
<feature type="domain" description="Aminotransferase class I/classII large" evidence="7">
    <location>
        <begin position="25"/>
        <end position="359"/>
    </location>
</feature>
<dbReference type="GO" id="GO:0030170">
    <property type="term" value="F:pyridoxal phosphate binding"/>
    <property type="evidence" value="ECO:0007669"/>
    <property type="project" value="InterPro"/>
</dbReference>
<dbReference type="Gene3D" id="3.40.640.10">
    <property type="entry name" value="Type I PLP-dependent aspartate aminotransferase-like (Major domain)"/>
    <property type="match status" value="1"/>
</dbReference>
<gene>
    <name evidence="6" type="primary">cobQ</name>
    <name evidence="10" type="ORF">GNP93_09300</name>
</gene>
<dbReference type="InterPro" id="IPR004838">
    <property type="entry name" value="NHTrfase_class1_PyrdxlP-BS"/>
</dbReference>